<feature type="compositionally biased region" description="Basic and acidic residues" evidence="8">
    <location>
        <begin position="92"/>
        <end position="101"/>
    </location>
</feature>
<keyword evidence="7" id="KW-0863">Zinc-finger</keyword>
<keyword evidence="13" id="KW-1185">Reference proteome</keyword>
<feature type="domain" description="RING-type" evidence="9">
    <location>
        <begin position="269"/>
        <end position="315"/>
    </location>
</feature>
<evidence type="ECO:0000313" key="14">
    <source>
        <dbReference type="Proteomes" id="UP000464620"/>
    </source>
</evidence>
<dbReference type="Proteomes" id="UP000289738">
    <property type="component" value="Chromosome B09"/>
</dbReference>
<reference evidence="11 14" key="2">
    <citation type="submission" date="2020-01" db="EMBL/GenBank/DDBJ databases">
        <title>Genome sequence of Arachis hypogaea, cultivar Shitouqi.</title>
        <authorList>
            <person name="Zhuang W."/>
            <person name="Chen H."/>
            <person name="Varshney R."/>
            <person name="Wang D."/>
            <person name="Ming R."/>
        </authorList>
    </citation>
    <scope>NUCLEOTIDE SEQUENCE [LARGE SCALE GENOMIC DNA]</scope>
    <source>
        <tissue evidence="11">Young leaf</tissue>
    </source>
</reference>
<dbReference type="PANTHER" id="PTHR12549:SF11">
    <property type="entry name" value="LYSINE-SPECIFIC DEMETHYLASE JMJ25"/>
    <property type="match status" value="1"/>
</dbReference>
<dbReference type="Gramene" id="arahy.Tifrunner.gnm2.ann2.Ah19g515300.1">
    <property type="protein sequence ID" value="arahy.Tifrunner.gnm2.ann2.Ah19g515300.1-CDS"/>
    <property type="gene ID" value="arahy.Tifrunner.gnm2.ann2.Ah19g515300"/>
</dbReference>
<dbReference type="Proteomes" id="UP000464620">
    <property type="component" value="Chromosome B09"/>
</dbReference>
<evidence type="ECO:0000313" key="12">
    <source>
        <dbReference type="EMBL" id="RYQ93401.1"/>
    </source>
</evidence>
<feature type="region of interest" description="Disordered" evidence="8">
    <location>
        <begin position="92"/>
        <end position="199"/>
    </location>
</feature>
<evidence type="ECO:0000256" key="4">
    <source>
        <dbReference type="ARBA" id="ARBA00023015"/>
    </source>
</evidence>
<feature type="compositionally biased region" description="Polar residues" evidence="8">
    <location>
        <begin position="464"/>
        <end position="475"/>
    </location>
</feature>
<keyword evidence="7" id="KW-0862">Zinc</keyword>
<feature type="compositionally biased region" description="Polar residues" evidence="8">
    <location>
        <begin position="811"/>
        <end position="825"/>
    </location>
</feature>
<dbReference type="PANTHER" id="PTHR12549">
    <property type="entry name" value="JMJC DOMAIN-CONTAINING HISTONE DEMETHYLATION PROTEIN"/>
    <property type="match status" value="1"/>
</dbReference>
<dbReference type="GO" id="GO:0000118">
    <property type="term" value="C:histone deacetylase complex"/>
    <property type="evidence" value="ECO:0007669"/>
    <property type="project" value="TreeGrafter"/>
</dbReference>
<dbReference type="GO" id="GO:0032259">
    <property type="term" value="P:methylation"/>
    <property type="evidence" value="ECO:0007669"/>
    <property type="project" value="UniProtKB-KW"/>
</dbReference>
<evidence type="ECO:0000256" key="2">
    <source>
        <dbReference type="ARBA" id="ARBA00006801"/>
    </source>
</evidence>
<accession>A0A444XUG9</accession>
<dbReference type="EMBL" id="SDMP01000019">
    <property type="protein sequence ID" value="RYQ93401.1"/>
    <property type="molecule type" value="Genomic_DNA"/>
</dbReference>
<feature type="compositionally biased region" description="Basic and acidic residues" evidence="8">
    <location>
        <begin position="162"/>
        <end position="176"/>
    </location>
</feature>
<dbReference type="GO" id="GO:0000785">
    <property type="term" value="C:chromatin"/>
    <property type="evidence" value="ECO:0007669"/>
    <property type="project" value="TreeGrafter"/>
</dbReference>
<evidence type="ECO:0000256" key="3">
    <source>
        <dbReference type="ARBA" id="ARBA00022723"/>
    </source>
</evidence>
<dbReference type="EMBL" id="CP031001">
    <property type="protein sequence ID" value="QHN79469.1"/>
    <property type="molecule type" value="Genomic_DNA"/>
</dbReference>
<name>A0A444XUG9_ARAHY</name>
<dbReference type="InterPro" id="IPR018866">
    <property type="entry name" value="Znf-4CXXC_R1"/>
</dbReference>
<dbReference type="Pfam" id="PF02373">
    <property type="entry name" value="JmjC"/>
    <property type="match status" value="1"/>
</dbReference>
<dbReference type="GO" id="GO:0006357">
    <property type="term" value="P:regulation of transcription by RNA polymerase II"/>
    <property type="evidence" value="ECO:0007669"/>
    <property type="project" value="TreeGrafter"/>
</dbReference>
<dbReference type="OrthoDB" id="1667110at2759"/>
<keyword evidence="11" id="KW-0808">Transferase</keyword>
<feature type="region of interest" description="Disordered" evidence="8">
    <location>
        <begin position="802"/>
        <end position="825"/>
    </location>
</feature>
<proteinExistence type="inferred from homology"/>
<evidence type="ECO:0000256" key="1">
    <source>
        <dbReference type="ARBA" id="ARBA00004123"/>
    </source>
</evidence>
<comment type="similarity">
    <text evidence="2">Belongs to the JARID1 histone demethylase family.</text>
</comment>
<evidence type="ECO:0000256" key="5">
    <source>
        <dbReference type="ARBA" id="ARBA00023163"/>
    </source>
</evidence>
<feature type="region of interest" description="Disordered" evidence="8">
    <location>
        <begin position="1"/>
        <end position="41"/>
    </location>
</feature>
<protein>
    <submittedName>
        <fullName evidence="11">Lysine-specific demethylase</fullName>
    </submittedName>
</protein>
<dbReference type="GO" id="GO:0003712">
    <property type="term" value="F:transcription coregulator activity"/>
    <property type="evidence" value="ECO:0007669"/>
    <property type="project" value="TreeGrafter"/>
</dbReference>
<dbReference type="GO" id="GO:0031490">
    <property type="term" value="F:chromatin DNA binding"/>
    <property type="evidence" value="ECO:0007669"/>
    <property type="project" value="TreeGrafter"/>
</dbReference>
<dbReference type="SUPFAM" id="SSF51197">
    <property type="entry name" value="Clavaminate synthase-like"/>
    <property type="match status" value="1"/>
</dbReference>
<keyword evidence="5" id="KW-0804">Transcription</keyword>
<evidence type="ECO:0000256" key="8">
    <source>
        <dbReference type="SAM" id="MobiDB-lite"/>
    </source>
</evidence>
<feature type="domain" description="JmjC" evidence="10">
    <location>
        <begin position="711"/>
        <end position="998"/>
    </location>
</feature>
<dbReference type="InterPro" id="IPR001841">
    <property type="entry name" value="Znf_RING"/>
</dbReference>
<evidence type="ECO:0000256" key="7">
    <source>
        <dbReference type="PROSITE-ProRule" id="PRU00175"/>
    </source>
</evidence>
<evidence type="ECO:0000313" key="11">
    <source>
        <dbReference type="EMBL" id="QHN79469.1"/>
    </source>
</evidence>
<gene>
    <name evidence="12" type="ORF">Ahy_B09g099680</name>
    <name evidence="11" type="ORF">DS421_19g670290</name>
</gene>
<evidence type="ECO:0000313" key="13">
    <source>
        <dbReference type="Proteomes" id="UP000289738"/>
    </source>
</evidence>
<organism evidence="12 13">
    <name type="scientific">Arachis hypogaea</name>
    <name type="common">Peanut</name>
    <dbReference type="NCBI Taxonomy" id="3818"/>
    <lineage>
        <taxon>Eukaryota</taxon>
        <taxon>Viridiplantae</taxon>
        <taxon>Streptophyta</taxon>
        <taxon>Embryophyta</taxon>
        <taxon>Tracheophyta</taxon>
        <taxon>Spermatophyta</taxon>
        <taxon>Magnoliopsida</taxon>
        <taxon>eudicotyledons</taxon>
        <taxon>Gunneridae</taxon>
        <taxon>Pentapetalae</taxon>
        <taxon>rosids</taxon>
        <taxon>fabids</taxon>
        <taxon>Fabales</taxon>
        <taxon>Fabaceae</taxon>
        <taxon>Papilionoideae</taxon>
        <taxon>50 kb inversion clade</taxon>
        <taxon>dalbergioids sensu lato</taxon>
        <taxon>Dalbergieae</taxon>
        <taxon>Pterocarpus clade</taxon>
        <taxon>Arachis</taxon>
    </lineage>
</organism>
<feature type="compositionally biased region" description="Basic residues" evidence="8">
    <location>
        <begin position="135"/>
        <end position="144"/>
    </location>
</feature>
<dbReference type="InterPro" id="IPR045109">
    <property type="entry name" value="LSDs-like"/>
</dbReference>
<dbReference type="AlphaFoldDB" id="A0A444XUG9"/>
<dbReference type="STRING" id="3818.A0A444XUG9"/>
<evidence type="ECO:0000256" key="6">
    <source>
        <dbReference type="ARBA" id="ARBA00023242"/>
    </source>
</evidence>
<keyword evidence="3" id="KW-0479">Metal-binding</keyword>
<evidence type="ECO:0000259" key="9">
    <source>
        <dbReference type="PROSITE" id="PS50089"/>
    </source>
</evidence>
<dbReference type="SMR" id="A0A444XUG9"/>
<feature type="region of interest" description="Disordered" evidence="8">
    <location>
        <begin position="459"/>
        <end position="482"/>
    </location>
</feature>
<dbReference type="GO" id="GO:0008168">
    <property type="term" value="F:methyltransferase activity"/>
    <property type="evidence" value="ECO:0007669"/>
    <property type="project" value="UniProtKB-KW"/>
</dbReference>
<dbReference type="Gene3D" id="2.60.120.650">
    <property type="entry name" value="Cupin"/>
    <property type="match status" value="1"/>
</dbReference>
<comment type="subcellular location">
    <subcellularLocation>
        <location evidence="1">Nucleus</location>
    </subcellularLocation>
</comment>
<keyword evidence="11" id="KW-0489">Methyltransferase</keyword>
<keyword evidence="6" id="KW-0539">Nucleus</keyword>
<evidence type="ECO:0000259" key="10">
    <source>
        <dbReference type="PROSITE" id="PS51184"/>
    </source>
</evidence>
<dbReference type="InterPro" id="IPR003347">
    <property type="entry name" value="JmjC_dom"/>
</dbReference>
<keyword evidence="4" id="KW-0805">Transcription regulation</keyword>
<dbReference type="Pfam" id="PF10497">
    <property type="entry name" value="zf-4CXXC_R1"/>
    <property type="match status" value="1"/>
</dbReference>
<dbReference type="GO" id="GO:0008270">
    <property type="term" value="F:zinc ion binding"/>
    <property type="evidence" value="ECO:0007669"/>
    <property type="project" value="UniProtKB-KW"/>
</dbReference>
<dbReference type="PROSITE" id="PS50089">
    <property type="entry name" value="ZF_RING_2"/>
    <property type="match status" value="1"/>
</dbReference>
<dbReference type="PROSITE" id="PS51184">
    <property type="entry name" value="JMJC"/>
    <property type="match status" value="1"/>
</dbReference>
<sequence length="1056" mass="120532">MEPPLLPKKPLSDKVPNFDANKQGDSAHHHPTSAVTEDQVDEGVEGVTMDEKEQLLNSGDNGLEDSSCVQEVSVVGKKRKRKSKKEMLEALEIEKKKKGDDDSAAMTVKMRERTSVPSYAENLKEYDDDEGLGEKKRRGRKPKNQKKEERPSNENDVPDAENESKSGKRKLEDRNPSDSANGNVQEKIPGRKRKNLDGELKCENEKMENEELGSHSNAQIDAETTLDSLEKGDNQRRYGLRTNRVVKMQQEEPKVRRDQKFVEEESLMCHQCQRNDKGGVVRCARCKTKRYCMPCIENWYPNMKPDEFTLCPVCRGNCNCKACLRSTDLIKEMKMRKNTNNHKQVDFSLYLLKGVLPYIKQLDKEQIAEKEFEAKRQGLSSLELKIEKADFQPNERVYCDNCKTSIFDYHRSCETCSFDLCLSCCHEFRNGQLLGGPDPIGFGFVNRGIGYLHGEPKPEVKGKSNGSQVQTQESQAIPVPRGWSRDGWHAESDGSIPCPKVTEECCGRSLELRSVFGPNFISELVHKADELAEAYKLDNSVEIPDSWCSCSTLRNTVDKNKNTRKAASREDSSDNFLYCPSALDLQQHDDVKHFQWHWSKGEPVIVSNVLDCSSGLSWEPLVMWRACRQITNTKHGIHLEVEAIDCLDWCEADVNIHQFFTGYSSGRKDWCNWPQILKLKDWPPSNLFEERLPRHCAEFISSLPYKDYTDPLIGALNLAVKLPKESIKPDMGPKTYIAYGFPEELGRGDSVTKLHCDMSDAVNVLTHIAEVKLDSNTREAIETYKAKHLKQDQRELYGVHEGETTDDTHNDSCSAINASDKQNGSKVVENESGLCDMKVDEQFHQASGNESAAVNMDGLCRGSELKEAEKAEEQEKSMSGAFDGALWDIFRREDIPKLQEYLKNHFREFRHVYCSPLTQVIHPIHDQTMYLTEYHKRKLKEEYGIEPWTFVQRLGEAVFIPAGCPHQVRNLKSCIKVALDFVSPENLGECFRLTEEFRTLPINHRSSEDKLEVKKITVHTMKDVVKNLEEARSGKREVQDVSKNNCKRMKSKKMIW</sequence>
<dbReference type="GO" id="GO:0032454">
    <property type="term" value="F:histone H3K9 demethylase activity"/>
    <property type="evidence" value="ECO:0007669"/>
    <property type="project" value="InterPro"/>
</dbReference>
<reference evidence="12 13" key="1">
    <citation type="submission" date="2019-01" db="EMBL/GenBank/DDBJ databases">
        <title>Sequencing of cultivated peanut Arachis hypogaea provides insights into genome evolution and oil improvement.</title>
        <authorList>
            <person name="Chen X."/>
        </authorList>
    </citation>
    <scope>NUCLEOTIDE SEQUENCE [LARGE SCALE GENOMIC DNA]</scope>
    <source>
        <strain evidence="13">cv. Fuhuasheng</strain>
        <strain evidence="12">GDAAS-fuhuasheng2018</strain>
        <tissue evidence="12">Leaves</tissue>
    </source>
</reference>
<dbReference type="SMART" id="SM00558">
    <property type="entry name" value="JmjC"/>
    <property type="match status" value="1"/>
</dbReference>